<reference evidence="1 2" key="1">
    <citation type="journal article" date="2009" name="PLoS Genet.">
        <title>Genomic analysis of the basal lineage fungus Rhizopus oryzae reveals a whole-genome duplication.</title>
        <authorList>
            <person name="Ma L.-J."/>
            <person name="Ibrahim A.S."/>
            <person name="Skory C."/>
            <person name="Grabherr M.G."/>
            <person name="Burger G."/>
            <person name="Butler M."/>
            <person name="Elias M."/>
            <person name="Idnurm A."/>
            <person name="Lang B.F."/>
            <person name="Sone T."/>
            <person name="Abe A."/>
            <person name="Calvo S.E."/>
            <person name="Corrochano L.M."/>
            <person name="Engels R."/>
            <person name="Fu J."/>
            <person name="Hansberg W."/>
            <person name="Kim J.-M."/>
            <person name="Kodira C.D."/>
            <person name="Koehrsen M.J."/>
            <person name="Liu B."/>
            <person name="Miranda-Saavedra D."/>
            <person name="O'Leary S."/>
            <person name="Ortiz-Castellanos L."/>
            <person name="Poulter R."/>
            <person name="Rodriguez-Romero J."/>
            <person name="Ruiz-Herrera J."/>
            <person name="Shen Y.-Q."/>
            <person name="Zeng Q."/>
            <person name="Galagan J."/>
            <person name="Birren B.W."/>
            <person name="Cuomo C.A."/>
            <person name="Wickes B.L."/>
        </authorList>
    </citation>
    <scope>NUCLEOTIDE SEQUENCE [LARGE SCALE GENOMIC DNA]</scope>
    <source>
        <strain evidence="2">RA 99-880 / ATCC MYA-4621 / FGSC 9543 / NRRL 43880</strain>
    </source>
</reference>
<evidence type="ECO:0008006" key="3">
    <source>
        <dbReference type="Google" id="ProtNLM"/>
    </source>
</evidence>
<evidence type="ECO:0000313" key="2">
    <source>
        <dbReference type="Proteomes" id="UP000009138"/>
    </source>
</evidence>
<protein>
    <recommendedName>
        <fullName evidence="3">Endonuclease/exonuclease/phosphatase domain-containing protein</fullName>
    </recommendedName>
</protein>
<dbReference type="OMA" id="GNNHKTK"/>
<dbReference type="AlphaFoldDB" id="I1CCJ4"/>
<sequence length="346" mass="39996">MIIAGDFNYTLKSQALSSRSSVPSRGLHFLQYHFKNVMMDLGSLDTPTFRLDSSTQSIIDYIYVSLDLSINFVETDVEFINSTWTDHALLQMTLKTDFQFNTGPGIWRANPIYADIKEYCQQLANMLTALYNQEIENSSLTPQDLWDLVKCRVQIFTRQFGRKRVDWRKQQIAALQKKKRQRLLRGPLPTSLLAIHLPRVEQQIQTLQQEDQMLEITEQFYMDLYSVDPICPSAFDDMASHIPRPCCLSTEDSKLISSPFVKNDILEQVKRTPKVSSPGTDGLSYVFLNLIFKHPKYSDLVLRVYNDALSHSLFPKSWLEACICLLPKKRGSYFAQKLETYHLNKL</sequence>
<proteinExistence type="predicted"/>
<dbReference type="Proteomes" id="UP000009138">
    <property type="component" value="Unassembled WGS sequence"/>
</dbReference>
<keyword evidence="2" id="KW-1185">Reference proteome</keyword>
<name>I1CCJ4_RHIO9</name>
<organism evidence="1 2">
    <name type="scientific">Rhizopus delemar (strain RA 99-880 / ATCC MYA-4621 / FGSC 9543 / NRRL 43880)</name>
    <name type="common">Mucormycosis agent</name>
    <name type="synonym">Rhizopus arrhizus var. delemar</name>
    <dbReference type="NCBI Taxonomy" id="246409"/>
    <lineage>
        <taxon>Eukaryota</taxon>
        <taxon>Fungi</taxon>
        <taxon>Fungi incertae sedis</taxon>
        <taxon>Mucoromycota</taxon>
        <taxon>Mucoromycotina</taxon>
        <taxon>Mucoromycetes</taxon>
        <taxon>Mucorales</taxon>
        <taxon>Mucorineae</taxon>
        <taxon>Rhizopodaceae</taxon>
        <taxon>Rhizopus</taxon>
    </lineage>
</organism>
<dbReference type="InterPro" id="IPR036691">
    <property type="entry name" value="Endo/exonu/phosph_ase_sf"/>
</dbReference>
<dbReference type="GeneID" id="93617850"/>
<dbReference type="RefSeq" id="XP_067521570.1">
    <property type="nucleotide sequence ID" value="XM_067665469.1"/>
</dbReference>
<evidence type="ECO:0000313" key="1">
    <source>
        <dbReference type="EMBL" id="EIE86174.1"/>
    </source>
</evidence>
<dbReference type="VEuPathDB" id="FungiDB:RO3G_10885"/>
<dbReference type="SUPFAM" id="SSF56219">
    <property type="entry name" value="DNase I-like"/>
    <property type="match status" value="1"/>
</dbReference>
<accession>I1CCJ4</accession>
<dbReference type="Gene3D" id="3.60.10.10">
    <property type="entry name" value="Endonuclease/exonuclease/phosphatase"/>
    <property type="match status" value="1"/>
</dbReference>
<dbReference type="InParanoid" id="I1CCJ4"/>
<dbReference type="EMBL" id="CH476739">
    <property type="protein sequence ID" value="EIE86174.1"/>
    <property type="molecule type" value="Genomic_DNA"/>
</dbReference>
<gene>
    <name evidence="1" type="ORF">RO3G_10885</name>
</gene>